<dbReference type="Pfam" id="PF00126">
    <property type="entry name" value="HTH_1"/>
    <property type="match status" value="1"/>
</dbReference>
<dbReference type="PANTHER" id="PTHR30126:SF40">
    <property type="entry name" value="HTH-TYPE TRANSCRIPTIONAL REGULATOR GLTR"/>
    <property type="match status" value="1"/>
</dbReference>
<dbReference type="Pfam" id="PF03466">
    <property type="entry name" value="LysR_substrate"/>
    <property type="match status" value="1"/>
</dbReference>
<gene>
    <name evidence="6" type="ORF">EP073_11290</name>
</gene>
<evidence type="ECO:0000313" key="7">
    <source>
        <dbReference type="Proteomes" id="UP000287502"/>
    </source>
</evidence>
<dbReference type="SUPFAM" id="SSF46785">
    <property type="entry name" value="Winged helix' DNA-binding domain"/>
    <property type="match status" value="1"/>
</dbReference>
<dbReference type="AlphaFoldDB" id="A0A3R5Y845"/>
<sequence length="282" mass="31086">MDLNELKIFLEVYRTGTISSAAEKLNTVQSNVTARLKKLEDELNVCLFYRKSRGVEITSDGKRLLPFAKKIMSAAAEINAEFKFKPLCKGEVRIGLTDTTFAECLPSAMAAYKKKYPEVELTIKTDASSALVEDIIGYRLDGAFTGSVGGNENIESVHVCRVPAVLGGVKKEIESPSAMIVFKKGCSYRDVTEKWALSSGKQNIKIIEFSTLDGILGCVSAGLGVTCMPEKVLRKYGVPFEEIEEDFSLVETNYIYRRDVKPSAAADAFASLLRKNFLTETD</sequence>
<organism evidence="6 7">
    <name type="scientific">Geovibrio thiophilus</name>
    <dbReference type="NCBI Taxonomy" id="139438"/>
    <lineage>
        <taxon>Bacteria</taxon>
        <taxon>Pseudomonadati</taxon>
        <taxon>Deferribacterota</taxon>
        <taxon>Deferribacteres</taxon>
        <taxon>Deferribacterales</taxon>
        <taxon>Geovibrionaceae</taxon>
        <taxon>Geovibrio</taxon>
    </lineage>
</organism>
<dbReference type="InterPro" id="IPR036390">
    <property type="entry name" value="WH_DNA-bd_sf"/>
</dbReference>
<evidence type="ECO:0000313" key="6">
    <source>
        <dbReference type="EMBL" id="QAR33966.1"/>
    </source>
</evidence>
<evidence type="ECO:0000256" key="1">
    <source>
        <dbReference type="ARBA" id="ARBA00009437"/>
    </source>
</evidence>
<dbReference type="SUPFAM" id="SSF53850">
    <property type="entry name" value="Periplasmic binding protein-like II"/>
    <property type="match status" value="1"/>
</dbReference>
<dbReference type="KEGG" id="gtl:EP073_11290"/>
<dbReference type="GO" id="GO:0003700">
    <property type="term" value="F:DNA-binding transcription factor activity"/>
    <property type="evidence" value="ECO:0007669"/>
    <property type="project" value="InterPro"/>
</dbReference>
<keyword evidence="2" id="KW-0805">Transcription regulation</keyword>
<proteinExistence type="inferred from homology"/>
<feature type="domain" description="HTH lysR-type" evidence="5">
    <location>
        <begin position="1"/>
        <end position="58"/>
    </location>
</feature>
<name>A0A3R5Y845_9BACT</name>
<keyword evidence="7" id="KW-1185">Reference proteome</keyword>
<accession>A0A3R5Y845</accession>
<dbReference type="PROSITE" id="PS50931">
    <property type="entry name" value="HTH_LYSR"/>
    <property type="match status" value="1"/>
</dbReference>
<dbReference type="RefSeq" id="WP_128467251.1">
    <property type="nucleotide sequence ID" value="NZ_CP035108.1"/>
</dbReference>
<dbReference type="InterPro" id="IPR005119">
    <property type="entry name" value="LysR_subst-bd"/>
</dbReference>
<keyword evidence="4" id="KW-0804">Transcription</keyword>
<dbReference type="Proteomes" id="UP000287502">
    <property type="component" value="Chromosome"/>
</dbReference>
<dbReference type="EMBL" id="CP035108">
    <property type="protein sequence ID" value="QAR33966.1"/>
    <property type="molecule type" value="Genomic_DNA"/>
</dbReference>
<comment type="similarity">
    <text evidence="1">Belongs to the LysR transcriptional regulatory family.</text>
</comment>
<dbReference type="OrthoDB" id="464481at2"/>
<dbReference type="Gene3D" id="3.40.190.10">
    <property type="entry name" value="Periplasmic binding protein-like II"/>
    <property type="match status" value="1"/>
</dbReference>
<dbReference type="PRINTS" id="PR00039">
    <property type="entry name" value="HTHLYSR"/>
</dbReference>
<dbReference type="InterPro" id="IPR036388">
    <property type="entry name" value="WH-like_DNA-bd_sf"/>
</dbReference>
<dbReference type="InterPro" id="IPR000847">
    <property type="entry name" value="LysR_HTH_N"/>
</dbReference>
<evidence type="ECO:0000256" key="3">
    <source>
        <dbReference type="ARBA" id="ARBA00023125"/>
    </source>
</evidence>
<reference evidence="6 7" key="1">
    <citation type="submission" date="2019-01" db="EMBL/GenBank/DDBJ databases">
        <title>Geovibrio thiophilus DSM 11263, complete genome.</title>
        <authorList>
            <person name="Spring S."/>
            <person name="Bunk B."/>
            <person name="Sproer C."/>
        </authorList>
    </citation>
    <scope>NUCLEOTIDE SEQUENCE [LARGE SCALE GENOMIC DNA]</scope>
    <source>
        <strain evidence="6 7">DSM 11263</strain>
    </source>
</reference>
<evidence type="ECO:0000256" key="2">
    <source>
        <dbReference type="ARBA" id="ARBA00023015"/>
    </source>
</evidence>
<dbReference type="Gene3D" id="3.40.190.290">
    <property type="match status" value="1"/>
</dbReference>
<protein>
    <submittedName>
        <fullName evidence="6">LysR family transcriptional regulator</fullName>
    </submittedName>
</protein>
<dbReference type="PANTHER" id="PTHR30126">
    <property type="entry name" value="HTH-TYPE TRANSCRIPTIONAL REGULATOR"/>
    <property type="match status" value="1"/>
</dbReference>
<evidence type="ECO:0000256" key="4">
    <source>
        <dbReference type="ARBA" id="ARBA00023163"/>
    </source>
</evidence>
<evidence type="ECO:0000259" key="5">
    <source>
        <dbReference type="PROSITE" id="PS50931"/>
    </source>
</evidence>
<dbReference type="GO" id="GO:0000976">
    <property type="term" value="F:transcription cis-regulatory region binding"/>
    <property type="evidence" value="ECO:0007669"/>
    <property type="project" value="TreeGrafter"/>
</dbReference>
<dbReference type="FunFam" id="1.10.10.10:FF:000001">
    <property type="entry name" value="LysR family transcriptional regulator"/>
    <property type="match status" value="1"/>
</dbReference>
<keyword evidence="3" id="KW-0238">DNA-binding</keyword>
<dbReference type="Gene3D" id="1.10.10.10">
    <property type="entry name" value="Winged helix-like DNA-binding domain superfamily/Winged helix DNA-binding domain"/>
    <property type="match status" value="1"/>
</dbReference>